<feature type="transmembrane region" description="Helical" evidence="8">
    <location>
        <begin position="108"/>
        <end position="128"/>
    </location>
</feature>
<gene>
    <name evidence="9" type="ORF">GCM10007423_10890</name>
</gene>
<dbReference type="EMBL" id="BMIA01000001">
    <property type="protein sequence ID" value="GGH26119.1"/>
    <property type="molecule type" value="Genomic_DNA"/>
</dbReference>
<evidence type="ECO:0000256" key="6">
    <source>
        <dbReference type="ARBA" id="ARBA00023136"/>
    </source>
</evidence>
<feature type="transmembrane region" description="Helical" evidence="8">
    <location>
        <begin position="77"/>
        <end position="96"/>
    </location>
</feature>
<name>A0ABQ1YIQ4_9BACT</name>
<evidence type="ECO:0000256" key="1">
    <source>
        <dbReference type="ARBA" id="ARBA00004651"/>
    </source>
</evidence>
<evidence type="ECO:0000256" key="5">
    <source>
        <dbReference type="ARBA" id="ARBA00022989"/>
    </source>
</evidence>
<feature type="transmembrane region" description="Helical" evidence="8">
    <location>
        <begin position="403"/>
        <end position="425"/>
    </location>
</feature>
<feature type="transmembrane region" description="Helical" evidence="8">
    <location>
        <begin position="214"/>
        <end position="232"/>
    </location>
</feature>
<evidence type="ECO:0000256" key="7">
    <source>
        <dbReference type="PIRNR" id="PIRNR016636"/>
    </source>
</evidence>
<dbReference type="InterPro" id="IPR004299">
    <property type="entry name" value="MBOAT_fam"/>
</dbReference>
<dbReference type="PIRSF" id="PIRSF500217">
    <property type="entry name" value="AlgI"/>
    <property type="match status" value="1"/>
</dbReference>
<keyword evidence="7" id="KW-0012">Acyltransferase</keyword>
<dbReference type="InterPro" id="IPR028362">
    <property type="entry name" value="AlgI"/>
</dbReference>
<organism evidence="9 10">
    <name type="scientific">Dyadobacter endophyticus</name>
    <dbReference type="NCBI Taxonomy" id="1749036"/>
    <lineage>
        <taxon>Bacteria</taxon>
        <taxon>Pseudomonadati</taxon>
        <taxon>Bacteroidota</taxon>
        <taxon>Cytophagia</taxon>
        <taxon>Cytophagales</taxon>
        <taxon>Spirosomataceae</taxon>
        <taxon>Dyadobacter</taxon>
    </lineage>
</organism>
<evidence type="ECO:0000256" key="2">
    <source>
        <dbReference type="ARBA" id="ARBA00010323"/>
    </source>
</evidence>
<dbReference type="PANTHER" id="PTHR13285:SF18">
    <property type="entry name" value="PROTEIN-CYSTEINE N-PALMITOYLTRANSFERASE RASP"/>
    <property type="match status" value="1"/>
</dbReference>
<evidence type="ECO:0000313" key="9">
    <source>
        <dbReference type="EMBL" id="GGH26119.1"/>
    </source>
</evidence>
<dbReference type="InterPro" id="IPR024194">
    <property type="entry name" value="Ac/AlaTfrase_AlgI/DltB"/>
</dbReference>
<evidence type="ECO:0000313" key="10">
    <source>
        <dbReference type="Proteomes" id="UP000600214"/>
    </source>
</evidence>
<evidence type="ECO:0008006" key="11">
    <source>
        <dbReference type="Google" id="ProtNLM"/>
    </source>
</evidence>
<sequence>MVKFTDFTYLVLLLPTVAAYYKVPEAKKWVFLLITSALFNLSWSGKYLAVWVVLVLICYVAGKALSNQGYSKRHRKALLSLSIAICLSPLLFFKYLVPVHNSMSLVALNWIAPIGISYYTFLIIGYLYDVYRRYIKPENHLGYLMIYLGFFPTLLAGPLERTRQLVPQLRGPKPYERENIKAGIYFIVWGLFKKIVLAARFADITSPVFDRPESYTGISVTLAILLFSIQLYCDFSGYTDIATGSARLFGIRLTKNFSNRYYFAPSRTESWSAWNITVTSWFRDYIFFNISKGVTNQKRLEFNRLVTFVITGLWHGPSWSFVIWGTLQWAYINFEMRTKHFWSKLYASAGLARLGLSTGSQVHYVWRVAVRLLTGTLIMGWFRAAELGSGIRLYSSMFGFKSGAGSLLTSSLLLTIALFLVMDFFNYKMGEKEDIASYLLKKDTFYQTLSMLLLVQLVLIFGRPSVANFYYIQF</sequence>
<evidence type="ECO:0000256" key="8">
    <source>
        <dbReference type="SAM" id="Phobius"/>
    </source>
</evidence>
<dbReference type="Proteomes" id="UP000600214">
    <property type="component" value="Unassembled WGS sequence"/>
</dbReference>
<dbReference type="InterPro" id="IPR051085">
    <property type="entry name" value="MB_O-acyltransferase"/>
</dbReference>
<accession>A0ABQ1YIQ4</accession>
<keyword evidence="7" id="KW-0808">Transferase</keyword>
<keyword evidence="10" id="KW-1185">Reference proteome</keyword>
<dbReference type="PIRSF" id="PIRSF016636">
    <property type="entry name" value="AlgI_DltB"/>
    <property type="match status" value="1"/>
</dbReference>
<comment type="caution">
    <text evidence="9">The sequence shown here is derived from an EMBL/GenBank/DDBJ whole genome shotgun (WGS) entry which is preliminary data.</text>
</comment>
<keyword evidence="6 7" id="KW-0472">Membrane</keyword>
<dbReference type="PANTHER" id="PTHR13285">
    <property type="entry name" value="ACYLTRANSFERASE"/>
    <property type="match status" value="1"/>
</dbReference>
<keyword evidence="5 8" id="KW-1133">Transmembrane helix</keyword>
<feature type="transmembrane region" description="Helical" evidence="8">
    <location>
        <begin position="445"/>
        <end position="462"/>
    </location>
</feature>
<protein>
    <recommendedName>
        <fullName evidence="11">D-alanyl-lipoteichoic acid acyltransferase DltB, MBOAT superfamily</fullName>
    </recommendedName>
</protein>
<keyword evidence="4 8" id="KW-0812">Transmembrane</keyword>
<evidence type="ECO:0000256" key="4">
    <source>
        <dbReference type="ARBA" id="ARBA00022692"/>
    </source>
</evidence>
<keyword evidence="3 7" id="KW-1003">Cell membrane</keyword>
<evidence type="ECO:0000256" key="3">
    <source>
        <dbReference type="ARBA" id="ARBA00022475"/>
    </source>
</evidence>
<comment type="similarity">
    <text evidence="2 7">Belongs to the membrane-bound acyltransferase family.</text>
</comment>
<comment type="subcellular location">
    <subcellularLocation>
        <location evidence="1">Cell membrane</location>
        <topology evidence="1">Multi-pass membrane protein</topology>
    </subcellularLocation>
</comment>
<feature type="transmembrane region" description="Helical" evidence="8">
    <location>
        <begin position="364"/>
        <end position="382"/>
    </location>
</feature>
<feature type="transmembrane region" description="Helical" evidence="8">
    <location>
        <begin position="140"/>
        <end position="159"/>
    </location>
</feature>
<dbReference type="RefSeq" id="WP_188929444.1">
    <property type="nucleotide sequence ID" value="NZ_BMIA01000001.1"/>
</dbReference>
<dbReference type="Pfam" id="PF03062">
    <property type="entry name" value="MBOAT"/>
    <property type="match status" value="1"/>
</dbReference>
<reference evidence="10" key="1">
    <citation type="journal article" date="2019" name="Int. J. Syst. Evol. Microbiol.">
        <title>The Global Catalogue of Microorganisms (GCM) 10K type strain sequencing project: providing services to taxonomists for standard genome sequencing and annotation.</title>
        <authorList>
            <consortium name="The Broad Institute Genomics Platform"/>
            <consortium name="The Broad Institute Genome Sequencing Center for Infectious Disease"/>
            <person name="Wu L."/>
            <person name="Ma J."/>
        </authorList>
    </citation>
    <scope>NUCLEOTIDE SEQUENCE [LARGE SCALE GENOMIC DNA]</scope>
    <source>
        <strain evidence="10">CGMCC 1.15288</strain>
    </source>
</reference>
<proteinExistence type="inferred from homology"/>
<feature type="transmembrane region" description="Helical" evidence="8">
    <location>
        <begin position="43"/>
        <end position="65"/>
    </location>
</feature>
<feature type="transmembrane region" description="Helical" evidence="8">
    <location>
        <begin position="302"/>
        <end position="327"/>
    </location>
</feature>